<dbReference type="Proteomes" id="UP000627538">
    <property type="component" value="Unassembled WGS sequence"/>
</dbReference>
<proteinExistence type="predicted"/>
<dbReference type="SUPFAM" id="SSF53474">
    <property type="entry name" value="alpha/beta-Hydrolases"/>
    <property type="match status" value="1"/>
</dbReference>
<accession>A0A8I0G815</accession>
<comment type="caution">
    <text evidence="1">The sequence shown here is derived from an EMBL/GenBank/DDBJ whole genome shotgun (WGS) entry which is preliminary data.</text>
</comment>
<gene>
    <name evidence="1" type="ORF">H8R10_05060</name>
</gene>
<dbReference type="EMBL" id="JACRUO010000001">
    <property type="protein sequence ID" value="MBD3689595.1"/>
    <property type="molecule type" value="Genomic_DNA"/>
</dbReference>
<evidence type="ECO:0008006" key="3">
    <source>
        <dbReference type="Google" id="ProtNLM"/>
    </source>
</evidence>
<name>A0A8I0G815_9ACTO</name>
<organism evidence="1 2">
    <name type="scientific">Nanchangia anserum</name>
    <dbReference type="NCBI Taxonomy" id="2692125"/>
    <lineage>
        <taxon>Bacteria</taxon>
        <taxon>Bacillati</taxon>
        <taxon>Actinomycetota</taxon>
        <taxon>Actinomycetes</taxon>
        <taxon>Actinomycetales</taxon>
        <taxon>Actinomycetaceae</taxon>
        <taxon>Nanchangia</taxon>
    </lineage>
</organism>
<sequence length="507" mass="53789">MATLEIQGEPIDVDTAALTALAEGLDALATATEAAARALEAASLACLSLAWQLRHHLDTSRYRVDIATSIEQIRLEQLHADLTHAVATIRSCGEKARPRVEEARELAEATLETIDISTGGEARLVQNFLRLIPAMAAPTTVIADVGTLGWGLAATLGVIPTQMAPSDEAMAEALAHIGALVEPGLLLLTPWTPLTRRGDTTAAQRVTGMGVAWIDAIGEPRRRVSVGRVDGNSCAVVGYPAAGGGGVAPRQQRFAPACPVITNRRDGPVATPLTGFDLVHALDIPAATPHTLRILRHTTGEHTSWTVVVPGTEEWGIGGDNPFDMDTNLRVVAGLPNAQETAVAEAMKQLNIPDTDPVELVGHSQGGMVVSRLAADPLFTKRFTVTSALCVGAATGGVQPRAGTRMLVVENSRDIVPQLDASARERRRTGVTRVVADVSPAEARTYAPGQVPGSGQHHSRDLYAHLVDQAEHSDNADMRAWVANRRVTMGLNATTRTEAIDFVVRRP</sequence>
<dbReference type="RefSeq" id="WP_191071630.1">
    <property type="nucleotide sequence ID" value="NZ_JACRUO010000001.1"/>
</dbReference>
<dbReference type="AlphaFoldDB" id="A0A8I0G815"/>
<evidence type="ECO:0000313" key="2">
    <source>
        <dbReference type="Proteomes" id="UP000627538"/>
    </source>
</evidence>
<reference evidence="1 2" key="1">
    <citation type="submission" date="2020-08" db="EMBL/GenBank/DDBJ databases">
        <title>Winkia gen. nov., sp. nov., isolated from faeces of the Anser albifrons in China.</title>
        <authorList>
            <person name="Liu Q."/>
        </authorList>
    </citation>
    <scope>NUCLEOTIDE SEQUENCE [LARGE SCALE GENOMIC DNA]</scope>
    <source>
        <strain evidence="1 2">C62</strain>
    </source>
</reference>
<evidence type="ECO:0000313" key="1">
    <source>
        <dbReference type="EMBL" id="MBD3689595.1"/>
    </source>
</evidence>
<protein>
    <recommendedName>
        <fullName evidence="3">Alpha/beta hydrolase</fullName>
    </recommendedName>
</protein>
<keyword evidence="2" id="KW-1185">Reference proteome</keyword>
<dbReference type="InterPro" id="IPR029058">
    <property type="entry name" value="AB_hydrolase_fold"/>
</dbReference>
<dbReference type="Gene3D" id="3.40.50.1820">
    <property type="entry name" value="alpha/beta hydrolase"/>
    <property type="match status" value="1"/>
</dbReference>